<dbReference type="PANTHER" id="PTHR14107">
    <property type="entry name" value="WD REPEAT PROTEIN"/>
    <property type="match status" value="1"/>
</dbReference>
<dbReference type="EMBL" id="OX597829">
    <property type="protein sequence ID" value="CAI9734685.1"/>
    <property type="molecule type" value="Genomic_DNA"/>
</dbReference>
<evidence type="ECO:0000256" key="1">
    <source>
        <dbReference type="ARBA" id="ARBA00022574"/>
    </source>
</evidence>
<gene>
    <name evidence="3" type="ORF">OCTVUL_1B013744</name>
</gene>
<evidence type="ECO:0000313" key="4">
    <source>
        <dbReference type="Proteomes" id="UP001162480"/>
    </source>
</evidence>
<keyword evidence="4" id="KW-1185">Reference proteome</keyword>
<dbReference type="PANTHER" id="PTHR14107:SF16">
    <property type="entry name" value="AT02583P"/>
    <property type="match status" value="1"/>
</dbReference>
<dbReference type="Gene3D" id="2.130.10.10">
    <property type="entry name" value="YVTN repeat-like/Quinoprotein amine dehydrogenase"/>
    <property type="match status" value="1"/>
</dbReference>
<dbReference type="Proteomes" id="UP001162480">
    <property type="component" value="Chromosome 16"/>
</dbReference>
<accession>A0AA36BHW2</accession>
<dbReference type="InterPro" id="IPR015943">
    <property type="entry name" value="WD40/YVTN_repeat-like_dom_sf"/>
</dbReference>
<evidence type="ECO:0008006" key="5">
    <source>
        <dbReference type="Google" id="ProtNLM"/>
    </source>
</evidence>
<reference evidence="3" key="1">
    <citation type="submission" date="2023-08" db="EMBL/GenBank/DDBJ databases">
        <authorList>
            <person name="Alioto T."/>
            <person name="Alioto T."/>
            <person name="Gomez Garrido J."/>
        </authorList>
    </citation>
    <scope>NUCLEOTIDE SEQUENCE</scope>
</reference>
<proteinExistence type="predicted"/>
<protein>
    <recommendedName>
        <fullName evidence="5">WD repeat-containing protein 20</fullName>
    </recommendedName>
</protein>
<keyword evidence="2" id="KW-0677">Repeat</keyword>
<sequence length="98" mass="11085">MAAQSEGGGKDDIKSQFGTREGIYKQMHLSEYSRPTRAAYNGQANAPVKVSFINVNDASGYPDRICFNVGRELYFYIYKGVRKVSVPNISILFFFSHY</sequence>
<name>A0AA36BHW2_OCTVU</name>
<evidence type="ECO:0000256" key="2">
    <source>
        <dbReference type="ARBA" id="ARBA00022737"/>
    </source>
</evidence>
<keyword evidence="1" id="KW-0853">WD repeat</keyword>
<dbReference type="InterPro" id="IPR051362">
    <property type="entry name" value="WD_repeat_creC_regulators"/>
</dbReference>
<organism evidence="3 4">
    <name type="scientific">Octopus vulgaris</name>
    <name type="common">Common octopus</name>
    <dbReference type="NCBI Taxonomy" id="6645"/>
    <lineage>
        <taxon>Eukaryota</taxon>
        <taxon>Metazoa</taxon>
        <taxon>Spiralia</taxon>
        <taxon>Lophotrochozoa</taxon>
        <taxon>Mollusca</taxon>
        <taxon>Cephalopoda</taxon>
        <taxon>Coleoidea</taxon>
        <taxon>Octopodiformes</taxon>
        <taxon>Octopoda</taxon>
        <taxon>Incirrata</taxon>
        <taxon>Octopodidae</taxon>
        <taxon>Octopus</taxon>
    </lineage>
</organism>
<evidence type="ECO:0000313" key="3">
    <source>
        <dbReference type="EMBL" id="CAI9734685.1"/>
    </source>
</evidence>
<dbReference type="AlphaFoldDB" id="A0AA36BHW2"/>